<gene>
    <name evidence="6" type="ORF">SAMN05444401_1123</name>
</gene>
<dbReference type="STRING" id="1121298.SAMN05444401_1123"/>
<dbReference type="Pfam" id="PF22692">
    <property type="entry name" value="LlgE_F_G_D1"/>
    <property type="match status" value="1"/>
</dbReference>
<name>A0A1M6CI13_9CLOT</name>
<dbReference type="InterPro" id="IPR001444">
    <property type="entry name" value="Flag_bb_rod_N"/>
</dbReference>
<dbReference type="GO" id="GO:0071978">
    <property type="term" value="P:bacterial-type flagellum-dependent swarming motility"/>
    <property type="evidence" value="ECO:0007669"/>
    <property type="project" value="TreeGrafter"/>
</dbReference>
<dbReference type="InterPro" id="IPR020013">
    <property type="entry name" value="Flagellar_FlgE/F/G"/>
</dbReference>
<proteinExistence type="inferred from homology"/>
<accession>A0A1M6CI13</accession>
<feature type="domain" description="Flagellar basal body rod protein N-terminal" evidence="3">
    <location>
        <begin position="6"/>
        <end position="34"/>
    </location>
</feature>
<dbReference type="InterPro" id="IPR010930">
    <property type="entry name" value="Flg_bb/hook_C_dom"/>
</dbReference>
<comment type="subcellular location">
    <subcellularLocation>
        <location evidence="2">Bacterial flagellum basal body</location>
    </subcellularLocation>
</comment>
<evidence type="ECO:0000259" key="3">
    <source>
        <dbReference type="Pfam" id="PF00460"/>
    </source>
</evidence>
<keyword evidence="6" id="KW-0969">Cilium</keyword>
<dbReference type="SUPFAM" id="SSF117143">
    <property type="entry name" value="Flagellar hook protein flgE"/>
    <property type="match status" value="1"/>
</dbReference>
<evidence type="ECO:0000259" key="5">
    <source>
        <dbReference type="Pfam" id="PF22692"/>
    </source>
</evidence>
<feature type="domain" description="Flagellar hook protein FlgE/F/G-like D1" evidence="5">
    <location>
        <begin position="90"/>
        <end position="140"/>
    </location>
</feature>
<keyword evidence="7" id="KW-1185">Reference proteome</keyword>
<reference evidence="6 7" key="1">
    <citation type="submission" date="2016-11" db="EMBL/GenBank/DDBJ databases">
        <authorList>
            <person name="Jaros S."/>
            <person name="Januszkiewicz K."/>
            <person name="Wedrychowicz H."/>
        </authorList>
    </citation>
    <scope>NUCLEOTIDE SEQUENCE [LARGE SCALE GENOMIC DNA]</scope>
    <source>
        <strain evidence="6 7">DSM 21864</strain>
    </source>
</reference>
<keyword evidence="2" id="KW-0975">Bacterial flagellum</keyword>
<dbReference type="AlphaFoldDB" id="A0A1M6CI13"/>
<dbReference type="PANTHER" id="PTHR30435">
    <property type="entry name" value="FLAGELLAR PROTEIN"/>
    <property type="match status" value="1"/>
</dbReference>
<dbReference type="PROSITE" id="PS00588">
    <property type="entry name" value="FLAGELLA_BB_ROD"/>
    <property type="match status" value="1"/>
</dbReference>
<dbReference type="InterPro" id="IPR019776">
    <property type="entry name" value="Flagellar_basal_body_rod_CS"/>
</dbReference>
<dbReference type="NCBIfam" id="TIGR03506">
    <property type="entry name" value="FlgEFG_subfam"/>
    <property type="match status" value="1"/>
</dbReference>
<dbReference type="PANTHER" id="PTHR30435:SF19">
    <property type="entry name" value="FLAGELLAR BASAL-BODY ROD PROTEIN FLGG"/>
    <property type="match status" value="1"/>
</dbReference>
<dbReference type="Pfam" id="PF06429">
    <property type="entry name" value="Flg_bbr_C"/>
    <property type="match status" value="1"/>
</dbReference>
<comment type="similarity">
    <text evidence="1 2">Belongs to the flagella basal body rod proteins family.</text>
</comment>
<dbReference type="RefSeq" id="WP_278321554.1">
    <property type="nucleotide sequence ID" value="NZ_FQZO01000001.1"/>
</dbReference>
<organism evidence="6 7">
    <name type="scientific">Clostridium amylolyticum</name>
    <dbReference type="NCBI Taxonomy" id="1121298"/>
    <lineage>
        <taxon>Bacteria</taxon>
        <taxon>Bacillati</taxon>
        <taxon>Bacillota</taxon>
        <taxon>Clostridia</taxon>
        <taxon>Eubacteriales</taxon>
        <taxon>Clostridiaceae</taxon>
        <taxon>Clostridium</taxon>
    </lineage>
</organism>
<evidence type="ECO:0000313" key="7">
    <source>
        <dbReference type="Proteomes" id="UP000184080"/>
    </source>
</evidence>
<evidence type="ECO:0000313" key="6">
    <source>
        <dbReference type="EMBL" id="SHI60394.1"/>
    </source>
</evidence>
<protein>
    <submittedName>
        <fullName evidence="6">Flagellar basal-body rod protein FlgG</fullName>
    </submittedName>
</protein>
<keyword evidence="6" id="KW-0282">Flagellum</keyword>
<dbReference type="Proteomes" id="UP000184080">
    <property type="component" value="Unassembled WGS sequence"/>
</dbReference>
<dbReference type="EMBL" id="FQZO01000001">
    <property type="protein sequence ID" value="SHI60394.1"/>
    <property type="molecule type" value="Genomic_DNA"/>
</dbReference>
<feature type="domain" description="Flagellar basal-body/hook protein C-terminal" evidence="4">
    <location>
        <begin position="209"/>
        <end position="253"/>
    </location>
</feature>
<dbReference type="Pfam" id="PF00460">
    <property type="entry name" value="Flg_bb_rod"/>
    <property type="match status" value="1"/>
</dbReference>
<sequence length="256" mass="28518">MRILWNGKSTMMANQEKLDAISNNLSNVNTNGYKKVNVTFKDLMSETLYRTGYPTNSTEAFTGTGVRTSGWLRDREQGMLKETGLSTDLAIDGEGLFRVQKADGSYAYTRDGSFRIDRDGKLVDAKGNTLSLDFLNGNSYDNVRFSPESLFIDKTGQIFIKQGDNFNLTASIPLYNAVGDDSLISTGDSLYVPAENVNMIRSNNADIYQGFIEGSNVDMGEEFTDMIITQRAFELGSRSIKTADEMWGMINNLRSR</sequence>
<dbReference type="InterPro" id="IPR037925">
    <property type="entry name" value="FlgE/F/G-like"/>
</dbReference>
<evidence type="ECO:0000259" key="4">
    <source>
        <dbReference type="Pfam" id="PF06429"/>
    </source>
</evidence>
<keyword evidence="6" id="KW-0966">Cell projection</keyword>
<dbReference type="GO" id="GO:0009425">
    <property type="term" value="C:bacterial-type flagellum basal body"/>
    <property type="evidence" value="ECO:0007669"/>
    <property type="project" value="UniProtKB-SubCell"/>
</dbReference>
<evidence type="ECO:0000256" key="2">
    <source>
        <dbReference type="RuleBase" id="RU362116"/>
    </source>
</evidence>
<evidence type="ECO:0000256" key="1">
    <source>
        <dbReference type="ARBA" id="ARBA00009677"/>
    </source>
</evidence>
<dbReference type="InterPro" id="IPR053967">
    <property type="entry name" value="LlgE_F_G-like_D1"/>
</dbReference>